<keyword evidence="5" id="KW-0378">Hydrolase</keyword>
<name>A0A0K0D2W3_ANGCA</name>
<reference evidence="9" key="1">
    <citation type="submission" date="2012-09" db="EMBL/GenBank/DDBJ databases">
        <authorList>
            <person name="Martin A.A."/>
        </authorList>
    </citation>
    <scope>NUCLEOTIDE SEQUENCE</scope>
</reference>
<keyword evidence="7" id="KW-0326">Glycosidase</keyword>
<dbReference type="EC" id="3.2.1.17" evidence="2"/>
<reference evidence="10" key="2">
    <citation type="submission" date="2017-02" db="UniProtKB">
        <authorList>
            <consortium name="WormBaseParasite"/>
        </authorList>
    </citation>
    <scope>IDENTIFICATION</scope>
</reference>
<evidence type="ECO:0000256" key="3">
    <source>
        <dbReference type="ARBA" id="ARBA00022529"/>
    </source>
</evidence>
<dbReference type="WBParaSite" id="ACAC_0000440801-mRNA-1">
    <property type="protein sequence ID" value="ACAC_0000440801-mRNA-1"/>
    <property type="gene ID" value="ACAC_0000440801"/>
</dbReference>
<accession>A0A0K0D2W3</accession>
<sequence length="101" mass="11780">MTSRNFWKHSIYQIKQPYYMDCGMPGRPPGEDVTTVWKRCTDNYDCSTKCVIRYQYYRTYKGGCPSTVMDPCEAMARLHNGGQKGCEMPSTLNYWEDIVKP</sequence>
<evidence type="ECO:0000256" key="1">
    <source>
        <dbReference type="ARBA" id="ARBA00000632"/>
    </source>
</evidence>
<dbReference type="GO" id="GO:0050830">
    <property type="term" value="P:defense response to Gram-positive bacterium"/>
    <property type="evidence" value="ECO:0007669"/>
    <property type="project" value="TreeGrafter"/>
</dbReference>
<proteinExistence type="predicted"/>
<dbReference type="GO" id="GO:0003796">
    <property type="term" value="F:lysozyme activity"/>
    <property type="evidence" value="ECO:0007669"/>
    <property type="project" value="UniProtKB-EC"/>
</dbReference>
<dbReference type="GO" id="GO:0031640">
    <property type="term" value="P:killing of cells of another organism"/>
    <property type="evidence" value="ECO:0007669"/>
    <property type="project" value="UniProtKB-KW"/>
</dbReference>
<evidence type="ECO:0000256" key="2">
    <source>
        <dbReference type="ARBA" id="ARBA00012732"/>
    </source>
</evidence>
<dbReference type="STRING" id="6313.A0A0K0D2W3"/>
<dbReference type="PROSITE" id="PS51909">
    <property type="entry name" value="LYSOZYME_I"/>
    <property type="match status" value="1"/>
</dbReference>
<evidence type="ECO:0000256" key="8">
    <source>
        <dbReference type="PIRSR" id="PIRSR608597-3"/>
    </source>
</evidence>
<dbReference type="InterPro" id="IPR008597">
    <property type="entry name" value="Invert_lysozyme"/>
</dbReference>
<evidence type="ECO:0000256" key="7">
    <source>
        <dbReference type="ARBA" id="ARBA00023295"/>
    </source>
</evidence>
<keyword evidence="3" id="KW-0929">Antimicrobial</keyword>
<protein>
    <recommendedName>
        <fullName evidence="2">lysozyme</fullName>
        <ecNumber evidence="2">3.2.1.17</ecNumber>
    </recommendedName>
</protein>
<dbReference type="Pfam" id="PF05497">
    <property type="entry name" value="Destabilase"/>
    <property type="match status" value="1"/>
</dbReference>
<keyword evidence="9" id="KW-1185">Reference proteome</keyword>
<evidence type="ECO:0000256" key="5">
    <source>
        <dbReference type="ARBA" id="ARBA00022801"/>
    </source>
</evidence>
<evidence type="ECO:0000313" key="10">
    <source>
        <dbReference type="WBParaSite" id="ACAC_0000440801-mRNA-1"/>
    </source>
</evidence>
<evidence type="ECO:0000313" key="9">
    <source>
        <dbReference type="Proteomes" id="UP000035642"/>
    </source>
</evidence>
<dbReference type="PANTHER" id="PTHR11195:SF13">
    <property type="entry name" value="INVERTEBRATE-TYPE LYSOZYME 2-RELATED"/>
    <property type="match status" value="1"/>
</dbReference>
<keyword evidence="4" id="KW-0081">Bacteriolytic enzyme</keyword>
<comment type="catalytic activity">
    <reaction evidence="1">
        <text>Hydrolysis of (1-&gt;4)-beta-linkages between N-acetylmuramic acid and N-acetyl-D-glucosamine residues in a peptidoglycan and between N-acetyl-D-glucosamine residues in chitodextrins.</text>
        <dbReference type="EC" id="3.2.1.17"/>
    </reaction>
</comment>
<evidence type="ECO:0000256" key="6">
    <source>
        <dbReference type="ARBA" id="ARBA00023157"/>
    </source>
</evidence>
<dbReference type="Proteomes" id="UP000035642">
    <property type="component" value="Unassembled WGS sequence"/>
</dbReference>
<feature type="disulfide bond" evidence="8">
    <location>
        <begin position="40"/>
        <end position="46"/>
    </location>
</feature>
<dbReference type="AlphaFoldDB" id="A0A0K0D2W3"/>
<feature type="disulfide bond" evidence="8">
    <location>
        <begin position="22"/>
        <end position="50"/>
    </location>
</feature>
<organism evidence="9 10">
    <name type="scientific">Angiostrongylus cantonensis</name>
    <name type="common">Rat lungworm</name>
    <dbReference type="NCBI Taxonomy" id="6313"/>
    <lineage>
        <taxon>Eukaryota</taxon>
        <taxon>Metazoa</taxon>
        <taxon>Ecdysozoa</taxon>
        <taxon>Nematoda</taxon>
        <taxon>Chromadorea</taxon>
        <taxon>Rhabditida</taxon>
        <taxon>Rhabditina</taxon>
        <taxon>Rhabditomorpha</taxon>
        <taxon>Strongyloidea</taxon>
        <taxon>Metastrongylidae</taxon>
        <taxon>Angiostrongylus</taxon>
    </lineage>
</organism>
<keyword evidence="6 8" id="KW-1015">Disulfide bond</keyword>
<evidence type="ECO:0000256" key="4">
    <source>
        <dbReference type="ARBA" id="ARBA00022638"/>
    </source>
</evidence>
<dbReference type="Gene3D" id="1.10.530.10">
    <property type="match status" value="1"/>
</dbReference>
<dbReference type="PANTHER" id="PTHR11195">
    <property type="entry name" value="DESTABILASE-RELATED"/>
    <property type="match status" value="1"/>
</dbReference>